<dbReference type="EMBL" id="LK033197">
    <property type="protein sequence ID" value="CDY53405.1"/>
    <property type="molecule type" value="Genomic_DNA"/>
</dbReference>
<dbReference type="Proteomes" id="UP000028999">
    <property type="component" value="Unassembled WGS sequence"/>
</dbReference>
<dbReference type="AlphaFoldDB" id="A0A078IQN4"/>
<gene>
    <name evidence="1" type="primary">BnaCnng25080D</name>
    <name evidence="1" type="ORF">GSBRNA2T00010631001</name>
</gene>
<sequence length="574" mass="65241">MSRGPFAFVGTSLPRVERQPVTCQAGLVTSASNVAMWNRVAEIVARTRREINSAGNGDAVAGFRGGERRRRSSVFAVCSELESLHRLALEFATGHHVDLRLLRERYRFLRSIYKHHCNADDEVIFSALDIRVKNVAQTYSLEHQGEGTLFDHLFELLNSATEIDESYRRELASSTGVRHLLASTWLKNRNRCSRYLLRSLSMKSKRMLLTILNSIFTWLGGKSDTMASRGVEDSSFHCCLDSSSSMLPCKTSRAQCPCEGSKAGKRKYPELTEYDAPMHPIDEIKIWHNSINKEMKEITDEARKIQLSGDFSDLSSFDERLQYIAESCTGQDHISSSRWELSFSEEHDEEENQHFHNEEIQVLPLARKNFSFKKQQEILYQSLWRAASFSKEKSEVMLLLKALQDIGFDLPVRLLVGRPELLVSEVDEWFEKLKPIKDNAALNFANALLNLLWAFELRATASWVFQLAIKRGCINGISLDKTLKACLWEIGSPFLPWKTKTGLLVAKAHSLRMWKVVRRYGCLFPHARCTVSCRRIQRSLCVRTLYVMTVNAKEGHGSIGCTINAVHAALTTPV</sequence>
<reference evidence="1 2" key="1">
    <citation type="journal article" date="2014" name="Science">
        <title>Plant genetics. Early allopolyploid evolution in the post-Neolithic Brassica napus oilseed genome.</title>
        <authorList>
            <person name="Chalhoub B."/>
            <person name="Denoeud F."/>
            <person name="Liu S."/>
            <person name="Parkin I.A."/>
            <person name="Tang H."/>
            <person name="Wang X."/>
            <person name="Chiquet J."/>
            <person name="Belcram H."/>
            <person name="Tong C."/>
            <person name="Samans B."/>
            <person name="Correa M."/>
            <person name="Da Silva C."/>
            <person name="Just J."/>
            <person name="Falentin C."/>
            <person name="Koh C.S."/>
            <person name="Le Clainche I."/>
            <person name="Bernard M."/>
            <person name="Bento P."/>
            <person name="Noel B."/>
            <person name="Labadie K."/>
            <person name="Alberti A."/>
            <person name="Charles M."/>
            <person name="Arnaud D."/>
            <person name="Guo H."/>
            <person name="Daviaud C."/>
            <person name="Alamery S."/>
            <person name="Jabbari K."/>
            <person name="Zhao M."/>
            <person name="Edger P.P."/>
            <person name="Chelaifa H."/>
            <person name="Tack D."/>
            <person name="Lassalle G."/>
            <person name="Mestiri I."/>
            <person name="Schnel N."/>
            <person name="Le Paslier M.C."/>
            <person name="Fan G."/>
            <person name="Renault V."/>
            <person name="Bayer P.E."/>
            <person name="Golicz A.A."/>
            <person name="Manoli S."/>
            <person name="Lee T.H."/>
            <person name="Thi V.H."/>
            <person name="Chalabi S."/>
            <person name="Hu Q."/>
            <person name="Fan C."/>
            <person name="Tollenaere R."/>
            <person name="Lu Y."/>
            <person name="Battail C."/>
            <person name="Shen J."/>
            <person name="Sidebottom C.H."/>
            <person name="Wang X."/>
            <person name="Canaguier A."/>
            <person name="Chauveau A."/>
            <person name="Berard A."/>
            <person name="Deniot G."/>
            <person name="Guan M."/>
            <person name="Liu Z."/>
            <person name="Sun F."/>
            <person name="Lim Y.P."/>
            <person name="Lyons E."/>
            <person name="Town C.D."/>
            <person name="Bancroft I."/>
            <person name="Wang X."/>
            <person name="Meng J."/>
            <person name="Ma J."/>
            <person name="Pires J.C."/>
            <person name="King G.J."/>
            <person name="Brunel D."/>
            <person name="Delourme R."/>
            <person name="Renard M."/>
            <person name="Aury J.M."/>
            <person name="Adams K.L."/>
            <person name="Batley J."/>
            <person name="Snowdon R.J."/>
            <person name="Tost J."/>
            <person name="Edwards D."/>
            <person name="Zhou Y."/>
            <person name="Hua W."/>
            <person name="Sharpe A.G."/>
            <person name="Paterson A.H."/>
            <person name="Guan C."/>
            <person name="Wincker P."/>
        </authorList>
    </citation>
    <scope>NUCLEOTIDE SEQUENCE [LARGE SCALE GENOMIC DNA]</scope>
    <source>
        <strain evidence="2">cv. Darmor-bzh</strain>
    </source>
</reference>
<accession>A0A078IQN4</accession>
<dbReference type="STRING" id="3708.A0A078IQN4"/>
<dbReference type="Gramene" id="CDY53405">
    <property type="protein sequence ID" value="CDY53405"/>
    <property type="gene ID" value="GSBRNA2T00010631001"/>
</dbReference>
<dbReference type="OMA" id="CTINAVH"/>
<dbReference type="CDD" id="cd12108">
    <property type="entry name" value="Hr-like"/>
    <property type="match status" value="1"/>
</dbReference>
<evidence type="ECO:0000313" key="2">
    <source>
        <dbReference type="Proteomes" id="UP000028999"/>
    </source>
</evidence>
<organism evidence="1 2">
    <name type="scientific">Brassica napus</name>
    <name type="common">Rape</name>
    <dbReference type="NCBI Taxonomy" id="3708"/>
    <lineage>
        <taxon>Eukaryota</taxon>
        <taxon>Viridiplantae</taxon>
        <taxon>Streptophyta</taxon>
        <taxon>Embryophyta</taxon>
        <taxon>Tracheophyta</taxon>
        <taxon>Spermatophyta</taxon>
        <taxon>Magnoliopsida</taxon>
        <taxon>eudicotyledons</taxon>
        <taxon>Gunneridae</taxon>
        <taxon>Pentapetalae</taxon>
        <taxon>rosids</taxon>
        <taxon>malvids</taxon>
        <taxon>Brassicales</taxon>
        <taxon>Brassicaceae</taxon>
        <taxon>Brassiceae</taxon>
        <taxon>Brassica</taxon>
    </lineage>
</organism>
<protein>
    <submittedName>
        <fullName evidence="1">BnaCnng25080D protein</fullName>
    </submittedName>
</protein>
<dbReference type="Gene3D" id="1.20.120.520">
    <property type="entry name" value="nmb1532 protein domain like"/>
    <property type="match status" value="1"/>
</dbReference>
<name>A0A078IQN4_BRANA</name>
<keyword evidence="2" id="KW-1185">Reference proteome</keyword>
<dbReference type="PaxDb" id="3708-A0A078IQN4"/>
<proteinExistence type="predicted"/>
<evidence type="ECO:0000313" key="1">
    <source>
        <dbReference type="EMBL" id="CDY53405.1"/>
    </source>
</evidence>